<organism evidence="2 3">
    <name type="scientific">Megalodesulfovibrio gigas (strain ATCC 19364 / DSM 1382 / NCIMB 9332 / VKM B-1759)</name>
    <name type="common">Desulfovibrio gigas</name>
    <dbReference type="NCBI Taxonomy" id="1121448"/>
    <lineage>
        <taxon>Bacteria</taxon>
        <taxon>Pseudomonadati</taxon>
        <taxon>Thermodesulfobacteriota</taxon>
        <taxon>Desulfovibrionia</taxon>
        <taxon>Desulfovibrionales</taxon>
        <taxon>Desulfovibrionaceae</taxon>
        <taxon>Megalodesulfovibrio</taxon>
    </lineage>
</organism>
<dbReference type="STRING" id="1121448.DGI_1076"/>
<dbReference type="PATRIC" id="fig|1121448.10.peg.1081"/>
<evidence type="ECO:0000313" key="2">
    <source>
        <dbReference type="EMBL" id="AGW12950.1"/>
    </source>
</evidence>
<protein>
    <submittedName>
        <fullName evidence="2">Uncharacterized protein</fullName>
    </submittedName>
</protein>
<dbReference type="KEGG" id="dgg:DGI_1076"/>
<keyword evidence="3" id="KW-1185">Reference proteome</keyword>
<reference evidence="3" key="2">
    <citation type="submission" date="2013-07" db="EMBL/GenBank/DDBJ databases">
        <authorList>
            <person name="Morais-Silva F.O."/>
            <person name="Rezende A.M."/>
            <person name="Pimentel C."/>
            <person name="Resende D.M."/>
            <person name="Santos C.I."/>
            <person name="Clemente C."/>
            <person name="de Oliveira L.M."/>
            <person name="da Silva S.M."/>
            <person name="Costa D.A."/>
            <person name="Varela-Raposo A."/>
            <person name="Horacio E.C.A."/>
            <person name="Matos M."/>
            <person name="Flores O."/>
            <person name="Ruiz J.C."/>
            <person name="Rodrigues-Pousada C."/>
        </authorList>
    </citation>
    <scope>NUCLEOTIDE SEQUENCE [LARGE SCALE GENOMIC DNA]</scope>
    <source>
        <strain evidence="3">ATCC 19364 / DSM 1382 / NCIMB 9332 / VKM B-1759</strain>
    </source>
</reference>
<feature type="region of interest" description="Disordered" evidence="1">
    <location>
        <begin position="1"/>
        <end position="28"/>
    </location>
</feature>
<feature type="compositionally biased region" description="Basic and acidic residues" evidence="1">
    <location>
        <begin position="16"/>
        <end position="28"/>
    </location>
</feature>
<dbReference type="AlphaFoldDB" id="T2G8N4"/>
<dbReference type="HOGENOM" id="CLU_2105029_0_0_7"/>
<name>T2G8N4_MEGG1</name>
<dbReference type="EMBL" id="CP006585">
    <property type="protein sequence ID" value="AGW12950.1"/>
    <property type="molecule type" value="Genomic_DNA"/>
</dbReference>
<evidence type="ECO:0000313" key="3">
    <source>
        <dbReference type="Proteomes" id="UP000016587"/>
    </source>
</evidence>
<evidence type="ECO:0000256" key="1">
    <source>
        <dbReference type="SAM" id="MobiDB-lite"/>
    </source>
</evidence>
<gene>
    <name evidence="2" type="ORF">DGI_1076</name>
</gene>
<proteinExistence type="predicted"/>
<accession>T2G8N4</accession>
<dbReference type="RefSeq" id="WP_021759705.1">
    <property type="nucleotide sequence ID" value="NC_022444.1"/>
</dbReference>
<dbReference type="Proteomes" id="UP000016587">
    <property type="component" value="Chromosome"/>
</dbReference>
<reference evidence="2 3" key="1">
    <citation type="journal article" date="2013" name="J. Bacteriol.">
        <title>Roles of HynAB and Ech, the only two hydrogenases found in the model sulfate reducer Desulfovibrio gigas.</title>
        <authorList>
            <person name="Morais-Silva F.O."/>
            <person name="Santos C.I."/>
            <person name="Rodrigues R."/>
            <person name="Pereira I.A."/>
            <person name="Rodrigues-Pousada C."/>
        </authorList>
    </citation>
    <scope>NUCLEOTIDE SEQUENCE [LARGE SCALE GENOMIC DNA]</scope>
    <source>
        <strain evidence="3">ATCC 19364 / DSM 1382 / NCIMB 9332 / VKM B-1759</strain>
    </source>
</reference>
<sequence length="115" mass="12698">MRVGRDQAGLGGHSFDSSRERREAFRRSHRPGDIVRARFLEWELRPATADASGLAWVEVDSHALRAPLCGDFAPGDRFLLQVNALEPEIVLAMVARNNAAATADEAARPRLHITI</sequence>